<feature type="domain" description="Glycosyl transferase family 28 C-terminal" evidence="11">
    <location>
        <begin position="188"/>
        <end position="336"/>
    </location>
</feature>
<feature type="non-terminal residue" evidence="12">
    <location>
        <position position="338"/>
    </location>
</feature>
<accession>A0A850PCY9</accession>
<keyword evidence="9" id="KW-0961">Cell wall biogenesis/degradation</keyword>
<dbReference type="GO" id="GO:0051301">
    <property type="term" value="P:cell division"/>
    <property type="evidence" value="ECO:0007669"/>
    <property type="project" value="UniProtKB-KW"/>
</dbReference>
<evidence type="ECO:0000256" key="5">
    <source>
        <dbReference type="ARBA" id="ARBA00022960"/>
    </source>
</evidence>
<protein>
    <submittedName>
        <fullName evidence="12">UDP-N-acetylglucosamine--N-acetylmuramyl-(Pentapeptide) pyrophosphoryl-undecaprenol N-acetylglucosamine transferase</fullName>
    </submittedName>
</protein>
<keyword evidence="2" id="KW-0132">Cell division</keyword>
<keyword evidence="4 12" id="KW-0808">Transferase</keyword>
<feature type="domain" description="Glycosyltransferase family 28 N-terminal" evidence="10">
    <location>
        <begin position="5"/>
        <end position="145"/>
    </location>
</feature>
<keyword evidence="3" id="KW-0328">Glycosyltransferase</keyword>
<keyword evidence="13" id="KW-1185">Reference proteome</keyword>
<dbReference type="SUPFAM" id="SSF53756">
    <property type="entry name" value="UDP-Glycosyltransferase/glycogen phosphorylase"/>
    <property type="match status" value="1"/>
</dbReference>
<dbReference type="GO" id="GO:0071555">
    <property type="term" value="P:cell wall organization"/>
    <property type="evidence" value="ECO:0007669"/>
    <property type="project" value="UniProtKB-KW"/>
</dbReference>
<keyword evidence="6" id="KW-0573">Peptidoglycan synthesis</keyword>
<dbReference type="PANTHER" id="PTHR21015:SF22">
    <property type="entry name" value="GLYCOSYLTRANSFERASE"/>
    <property type="match status" value="1"/>
</dbReference>
<dbReference type="InterPro" id="IPR004276">
    <property type="entry name" value="GlycoTrans_28_N"/>
</dbReference>
<evidence type="ECO:0000313" key="12">
    <source>
        <dbReference type="EMBL" id="NVN42004.1"/>
    </source>
</evidence>
<dbReference type="GO" id="GO:0005975">
    <property type="term" value="P:carbohydrate metabolic process"/>
    <property type="evidence" value="ECO:0007669"/>
    <property type="project" value="InterPro"/>
</dbReference>
<keyword evidence="1" id="KW-1003">Cell membrane</keyword>
<keyword evidence="5" id="KW-0133">Cell shape</keyword>
<reference evidence="12 13" key="1">
    <citation type="submission" date="2020-06" db="EMBL/GenBank/DDBJ databases">
        <title>Description of novel acetic acid bacteria.</title>
        <authorList>
            <person name="Sombolestani A."/>
        </authorList>
    </citation>
    <scope>NUCLEOTIDE SEQUENCE [LARGE SCALE GENOMIC DNA]</scope>
    <source>
        <strain evidence="12 13">LMG 27010</strain>
    </source>
</reference>
<comment type="caution">
    <text evidence="12">The sequence shown here is derived from an EMBL/GenBank/DDBJ whole genome shotgun (WGS) entry which is preliminary data.</text>
</comment>
<evidence type="ECO:0000259" key="11">
    <source>
        <dbReference type="Pfam" id="PF04101"/>
    </source>
</evidence>
<proteinExistence type="inferred from homology"/>
<dbReference type="PANTHER" id="PTHR21015">
    <property type="entry name" value="UDP-N-ACETYLGLUCOSAMINE--N-ACETYLMURAMYL-(PENTAPEPTIDE) PYROPHOSPHORYL-UNDECAPRENOL N-ACETYLGLUCOSAMINE TRANSFERASE 1"/>
    <property type="match status" value="1"/>
</dbReference>
<evidence type="ECO:0000256" key="6">
    <source>
        <dbReference type="ARBA" id="ARBA00022984"/>
    </source>
</evidence>
<dbReference type="Proteomes" id="UP000585665">
    <property type="component" value="Unassembled WGS sequence"/>
</dbReference>
<sequence>MTRPIVIAAGGTGGHFFPAEALATELHARGHTLVLMTDARGGQRDTGVFANAAQFVLPGAGVAGRGPIRAAKAGMALLRGAWQARGLLGELDAAAVVGFGGYPSVPPLLGGWLQGPNRPALVLHEGNAVLGKANALLARVATAVATSFPTVRGLSARTPHTLTGMPVRPGVAALYGAAYVPPTEAIHLLIWGGSLGASVFSEVMPAALAALPGGFRARLHVTQQVRESDIPKVRDAYAQAGIDATLSPFFTDVPQRLAQAHLVIGRAGGSSVAELTMAGRPSILVPLPIAASDEQGGNAQALMDAGAAWMIRQPAFTPSAVSALLADLLGAPARLAEA</sequence>
<dbReference type="Gene3D" id="3.40.50.2000">
    <property type="entry name" value="Glycogen Phosphorylase B"/>
    <property type="match status" value="2"/>
</dbReference>
<dbReference type="GO" id="GO:0009252">
    <property type="term" value="P:peptidoglycan biosynthetic process"/>
    <property type="evidence" value="ECO:0007669"/>
    <property type="project" value="UniProtKB-KW"/>
</dbReference>
<dbReference type="EMBL" id="JABXXR010000239">
    <property type="protein sequence ID" value="NVN42004.1"/>
    <property type="molecule type" value="Genomic_DNA"/>
</dbReference>
<evidence type="ECO:0000256" key="7">
    <source>
        <dbReference type="ARBA" id="ARBA00023136"/>
    </source>
</evidence>
<dbReference type="RefSeq" id="WP_176614842.1">
    <property type="nucleotide sequence ID" value="NZ_JABXXR010000239.1"/>
</dbReference>
<evidence type="ECO:0000256" key="8">
    <source>
        <dbReference type="ARBA" id="ARBA00023306"/>
    </source>
</evidence>
<organism evidence="12 13">
    <name type="scientific">Ameyamaea chiangmaiensis</name>
    <dbReference type="NCBI Taxonomy" id="442969"/>
    <lineage>
        <taxon>Bacteria</taxon>
        <taxon>Pseudomonadati</taxon>
        <taxon>Pseudomonadota</taxon>
        <taxon>Alphaproteobacteria</taxon>
        <taxon>Acetobacterales</taxon>
        <taxon>Acetobacteraceae</taxon>
        <taxon>Ameyamaea</taxon>
    </lineage>
</organism>
<dbReference type="GO" id="GO:0008360">
    <property type="term" value="P:regulation of cell shape"/>
    <property type="evidence" value="ECO:0007669"/>
    <property type="project" value="UniProtKB-KW"/>
</dbReference>
<keyword evidence="7" id="KW-0472">Membrane</keyword>
<evidence type="ECO:0000256" key="1">
    <source>
        <dbReference type="ARBA" id="ARBA00022475"/>
    </source>
</evidence>
<dbReference type="InterPro" id="IPR006009">
    <property type="entry name" value="GlcNAc_MurG"/>
</dbReference>
<dbReference type="HAMAP" id="MF_00033">
    <property type="entry name" value="MurG"/>
    <property type="match status" value="1"/>
</dbReference>
<gene>
    <name evidence="12" type="ORF">HUK82_15760</name>
</gene>
<evidence type="ECO:0000256" key="9">
    <source>
        <dbReference type="ARBA" id="ARBA00023316"/>
    </source>
</evidence>
<name>A0A850PCY9_9PROT</name>
<evidence type="ECO:0000256" key="4">
    <source>
        <dbReference type="ARBA" id="ARBA00022679"/>
    </source>
</evidence>
<dbReference type="InterPro" id="IPR007235">
    <property type="entry name" value="Glyco_trans_28_C"/>
</dbReference>
<dbReference type="GO" id="GO:0050511">
    <property type="term" value="F:undecaprenyldiphospho-muramoylpentapeptide beta-N-acetylglucosaminyltransferase activity"/>
    <property type="evidence" value="ECO:0007669"/>
    <property type="project" value="InterPro"/>
</dbReference>
<dbReference type="Pfam" id="PF04101">
    <property type="entry name" value="Glyco_tran_28_C"/>
    <property type="match status" value="1"/>
</dbReference>
<dbReference type="Pfam" id="PF03033">
    <property type="entry name" value="Glyco_transf_28"/>
    <property type="match status" value="1"/>
</dbReference>
<evidence type="ECO:0000256" key="3">
    <source>
        <dbReference type="ARBA" id="ARBA00022676"/>
    </source>
</evidence>
<evidence type="ECO:0000259" key="10">
    <source>
        <dbReference type="Pfam" id="PF03033"/>
    </source>
</evidence>
<dbReference type="CDD" id="cd03785">
    <property type="entry name" value="GT28_MurG"/>
    <property type="match status" value="1"/>
</dbReference>
<evidence type="ECO:0000313" key="13">
    <source>
        <dbReference type="Proteomes" id="UP000585665"/>
    </source>
</evidence>
<evidence type="ECO:0000256" key="2">
    <source>
        <dbReference type="ARBA" id="ARBA00022618"/>
    </source>
</evidence>
<keyword evidence="8" id="KW-0131">Cell cycle</keyword>
<dbReference type="AlphaFoldDB" id="A0A850PCY9"/>